<name>A0A0M3QTB4_DROBS</name>
<evidence type="ECO:0000313" key="2">
    <source>
        <dbReference type="Proteomes" id="UP000494163"/>
    </source>
</evidence>
<reference evidence="1 2" key="1">
    <citation type="submission" date="2015-08" db="EMBL/GenBank/DDBJ databases">
        <title>Ancestral chromatin configuration constrains chromatin evolution on differentiating sex chromosomes in Drosophila.</title>
        <authorList>
            <person name="Zhou Q."/>
            <person name="Bachtrog D."/>
        </authorList>
    </citation>
    <scope>NUCLEOTIDE SEQUENCE [LARGE SCALE GENOMIC DNA]</scope>
    <source>
        <tissue evidence="1">Whole larvae</tissue>
    </source>
</reference>
<protein>
    <submittedName>
        <fullName evidence="1">CG13779</fullName>
    </submittedName>
</protein>
<dbReference type="EMBL" id="CP012523">
    <property type="protein sequence ID" value="ALC38589.1"/>
    <property type="molecule type" value="Genomic_DNA"/>
</dbReference>
<dbReference type="Proteomes" id="UP000494163">
    <property type="component" value="Chromosome 2L"/>
</dbReference>
<accession>A0A0M3QTB4</accession>
<evidence type="ECO:0000313" key="1">
    <source>
        <dbReference type="EMBL" id="ALC38589.1"/>
    </source>
</evidence>
<proteinExistence type="predicted"/>
<organism evidence="1 2">
    <name type="scientific">Drosophila busckii</name>
    <name type="common">Fruit fly</name>
    <dbReference type="NCBI Taxonomy" id="30019"/>
    <lineage>
        <taxon>Eukaryota</taxon>
        <taxon>Metazoa</taxon>
        <taxon>Ecdysozoa</taxon>
        <taxon>Arthropoda</taxon>
        <taxon>Hexapoda</taxon>
        <taxon>Insecta</taxon>
        <taxon>Pterygota</taxon>
        <taxon>Neoptera</taxon>
        <taxon>Endopterygota</taxon>
        <taxon>Diptera</taxon>
        <taxon>Brachycera</taxon>
        <taxon>Muscomorpha</taxon>
        <taxon>Ephydroidea</taxon>
        <taxon>Drosophilidae</taxon>
        <taxon>Drosophila</taxon>
    </lineage>
</organism>
<gene>
    <name evidence="1" type="ORF">Dbus_chr2Lg674</name>
</gene>
<keyword evidence="2" id="KW-1185">Reference proteome</keyword>
<sequence>MMWKSQMFGKTTGMMIMSRTTLVNS</sequence>
<dbReference type="AlphaFoldDB" id="A0A0M3QTB4"/>